<protein>
    <submittedName>
        <fullName evidence="1">Uncharacterized protein</fullName>
    </submittedName>
</protein>
<evidence type="ECO:0000313" key="2">
    <source>
        <dbReference type="Proteomes" id="UP001519342"/>
    </source>
</evidence>
<evidence type="ECO:0000313" key="1">
    <source>
        <dbReference type="EMBL" id="MBP1927063.1"/>
    </source>
</evidence>
<reference evidence="1 2" key="1">
    <citation type="submission" date="2021-03" db="EMBL/GenBank/DDBJ databases">
        <title>Genomic Encyclopedia of Type Strains, Phase IV (KMG-IV): sequencing the most valuable type-strain genomes for metagenomic binning, comparative biology and taxonomic classification.</title>
        <authorList>
            <person name="Goeker M."/>
        </authorList>
    </citation>
    <scope>NUCLEOTIDE SEQUENCE [LARGE SCALE GENOMIC DNA]</scope>
    <source>
        <strain evidence="1 2">DSM 24004</strain>
    </source>
</reference>
<gene>
    <name evidence="1" type="ORF">J2Z76_002935</name>
</gene>
<sequence>MPHQCRHPNAYHDWMLEQMQSLDSIAKGNKDVFLKMFEDVKKTVIYNPDMLRKKFW</sequence>
<dbReference type="Proteomes" id="UP001519342">
    <property type="component" value="Unassembled WGS sequence"/>
</dbReference>
<name>A0ABS4GH91_9FIRM</name>
<comment type="caution">
    <text evidence="1">The sequence shown here is derived from an EMBL/GenBank/DDBJ whole genome shotgun (WGS) entry which is preliminary data.</text>
</comment>
<dbReference type="EMBL" id="JAGGKS010000009">
    <property type="protein sequence ID" value="MBP1927063.1"/>
    <property type="molecule type" value="Genomic_DNA"/>
</dbReference>
<organism evidence="1 2">
    <name type="scientific">Sedimentibacter acidaminivorans</name>
    <dbReference type="NCBI Taxonomy" id="913099"/>
    <lineage>
        <taxon>Bacteria</taxon>
        <taxon>Bacillati</taxon>
        <taxon>Bacillota</taxon>
        <taxon>Tissierellia</taxon>
        <taxon>Sedimentibacter</taxon>
    </lineage>
</organism>
<keyword evidence="2" id="KW-1185">Reference proteome</keyword>
<proteinExistence type="predicted"/>
<accession>A0ABS4GH91</accession>